<evidence type="ECO:0000313" key="2">
    <source>
        <dbReference type="Proteomes" id="UP001066276"/>
    </source>
</evidence>
<keyword evidence="2" id="KW-1185">Reference proteome</keyword>
<dbReference type="Proteomes" id="UP001066276">
    <property type="component" value="Chromosome 10"/>
</dbReference>
<comment type="caution">
    <text evidence="1">The sequence shown here is derived from an EMBL/GenBank/DDBJ whole genome shotgun (WGS) entry which is preliminary data.</text>
</comment>
<protein>
    <submittedName>
        <fullName evidence="1">Uncharacterized protein</fullName>
    </submittedName>
</protein>
<evidence type="ECO:0000313" key="1">
    <source>
        <dbReference type="EMBL" id="KAJ1101805.1"/>
    </source>
</evidence>
<sequence>MRSGLSPAPKHSCRAGESLHSLPVCLGAPWLGAPSQSCSEQHQDCACLAQRRHRISSVRR</sequence>
<gene>
    <name evidence="1" type="ORF">NDU88_006869</name>
</gene>
<accession>A0AAV7MDH1</accession>
<organism evidence="1 2">
    <name type="scientific">Pleurodeles waltl</name>
    <name type="common">Iberian ribbed newt</name>
    <dbReference type="NCBI Taxonomy" id="8319"/>
    <lineage>
        <taxon>Eukaryota</taxon>
        <taxon>Metazoa</taxon>
        <taxon>Chordata</taxon>
        <taxon>Craniata</taxon>
        <taxon>Vertebrata</taxon>
        <taxon>Euteleostomi</taxon>
        <taxon>Amphibia</taxon>
        <taxon>Batrachia</taxon>
        <taxon>Caudata</taxon>
        <taxon>Salamandroidea</taxon>
        <taxon>Salamandridae</taxon>
        <taxon>Pleurodelinae</taxon>
        <taxon>Pleurodeles</taxon>
    </lineage>
</organism>
<dbReference type="EMBL" id="JANPWB010000014">
    <property type="protein sequence ID" value="KAJ1101805.1"/>
    <property type="molecule type" value="Genomic_DNA"/>
</dbReference>
<proteinExistence type="predicted"/>
<reference evidence="1" key="1">
    <citation type="journal article" date="2022" name="bioRxiv">
        <title>Sequencing and chromosome-scale assembly of the giantPleurodeles waltlgenome.</title>
        <authorList>
            <person name="Brown T."/>
            <person name="Elewa A."/>
            <person name="Iarovenko S."/>
            <person name="Subramanian E."/>
            <person name="Araus A.J."/>
            <person name="Petzold A."/>
            <person name="Susuki M."/>
            <person name="Suzuki K.-i.T."/>
            <person name="Hayashi T."/>
            <person name="Toyoda A."/>
            <person name="Oliveira C."/>
            <person name="Osipova E."/>
            <person name="Leigh N.D."/>
            <person name="Simon A."/>
            <person name="Yun M.H."/>
        </authorList>
    </citation>
    <scope>NUCLEOTIDE SEQUENCE</scope>
    <source>
        <strain evidence="1">20211129_DDA</strain>
        <tissue evidence="1">Liver</tissue>
    </source>
</reference>
<dbReference type="AlphaFoldDB" id="A0AAV7MDH1"/>
<feature type="non-terminal residue" evidence="1">
    <location>
        <position position="60"/>
    </location>
</feature>
<name>A0AAV7MDH1_PLEWA</name>